<name>A0A8C2T178_COTJA</name>
<evidence type="ECO:0000313" key="2">
    <source>
        <dbReference type="Proteomes" id="UP000694412"/>
    </source>
</evidence>
<dbReference type="Proteomes" id="UP000694412">
    <property type="component" value="Chromosome 5"/>
</dbReference>
<dbReference type="Ensembl" id="ENSCJPT00005010750.1">
    <property type="protein sequence ID" value="ENSCJPP00005006893.1"/>
    <property type="gene ID" value="ENSCJPG00005006380.1"/>
</dbReference>
<proteinExistence type="predicted"/>
<reference evidence="1" key="2">
    <citation type="submission" date="2025-08" db="UniProtKB">
        <authorList>
            <consortium name="Ensembl"/>
        </authorList>
    </citation>
    <scope>IDENTIFICATION</scope>
</reference>
<protein>
    <submittedName>
        <fullName evidence="1">Uncharacterized protein</fullName>
    </submittedName>
</protein>
<reference evidence="1" key="3">
    <citation type="submission" date="2025-09" db="UniProtKB">
        <authorList>
            <consortium name="Ensembl"/>
        </authorList>
    </citation>
    <scope>IDENTIFICATION</scope>
</reference>
<dbReference type="AlphaFoldDB" id="A0A8C2T178"/>
<sequence length="40" mass="4366">MAARAPSYSGVRYADSLQLPVAVLPSAPSQIKLRNIHLHH</sequence>
<reference evidence="1" key="1">
    <citation type="submission" date="2015-11" db="EMBL/GenBank/DDBJ databases">
        <authorList>
            <consortium name="International Coturnix japonica Genome Analysis Consortium"/>
            <person name="Warren W."/>
            <person name="Burt D.W."/>
            <person name="Antin P.B."/>
            <person name="Lanford R."/>
            <person name="Gros J."/>
            <person name="Wilson R.K."/>
        </authorList>
    </citation>
    <scope>NUCLEOTIDE SEQUENCE [LARGE SCALE GENOMIC DNA]</scope>
</reference>
<accession>A0A8C2T178</accession>
<keyword evidence="2" id="KW-1185">Reference proteome</keyword>
<organism evidence="1 2">
    <name type="scientific">Coturnix japonica</name>
    <name type="common">Japanese quail</name>
    <name type="synonym">Coturnix coturnix japonica</name>
    <dbReference type="NCBI Taxonomy" id="93934"/>
    <lineage>
        <taxon>Eukaryota</taxon>
        <taxon>Metazoa</taxon>
        <taxon>Chordata</taxon>
        <taxon>Craniata</taxon>
        <taxon>Vertebrata</taxon>
        <taxon>Euteleostomi</taxon>
        <taxon>Archelosauria</taxon>
        <taxon>Archosauria</taxon>
        <taxon>Dinosauria</taxon>
        <taxon>Saurischia</taxon>
        <taxon>Theropoda</taxon>
        <taxon>Coelurosauria</taxon>
        <taxon>Aves</taxon>
        <taxon>Neognathae</taxon>
        <taxon>Galloanserae</taxon>
        <taxon>Galliformes</taxon>
        <taxon>Phasianidae</taxon>
        <taxon>Perdicinae</taxon>
        <taxon>Coturnix</taxon>
    </lineage>
</organism>
<evidence type="ECO:0000313" key="1">
    <source>
        <dbReference type="Ensembl" id="ENSCJPP00005006893.1"/>
    </source>
</evidence>